<evidence type="ECO:0000313" key="6">
    <source>
        <dbReference type="Proteomes" id="UP000198287"/>
    </source>
</evidence>
<dbReference type="STRING" id="158441.A0A226EWF4"/>
<dbReference type="GO" id="GO:0061630">
    <property type="term" value="F:ubiquitin protein ligase activity"/>
    <property type="evidence" value="ECO:0007669"/>
    <property type="project" value="TreeGrafter"/>
</dbReference>
<organism evidence="5 6">
    <name type="scientific">Folsomia candida</name>
    <name type="common">Springtail</name>
    <dbReference type="NCBI Taxonomy" id="158441"/>
    <lineage>
        <taxon>Eukaryota</taxon>
        <taxon>Metazoa</taxon>
        <taxon>Ecdysozoa</taxon>
        <taxon>Arthropoda</taxon>
        <taxon>Hexapoda</taxon>
        <taxon>Collembola</taxon>
        <taxon>Entomobryomorpha</taxon>
        <taxon>Isotomoidea</taxon>
        <taxon>Isotomidae</taxon>
        <taxon>Proisotominae</taxon>
        <taxon>Folsomia</taxon>
    </lineage>
</organism>
<dbReference type="AlphaFoldDB" id="A0A226EWF4"/>
<reference evidence="5 6" key="1">
    <citation type="submission" date="2015-12" db="EMBL/GenBank/DDBJ databases">
        <title>The genome of Folsomia candida.</title>
        <authorList>
            <person name="Faddeeva A."/>
            <person name="Derks M.F."/>
            <person name="Anvar Y."/>
            <person name="Smit S."/>
            <person name="Van Straalen N."/>
            <person name="Roelofs D."/>
        </authorList>
    </citation>
    <scope>NUCLEOTIDE SEQUENCE [LARGE SCALE GENOMIC DNA]</scope>
    <source>
        <strain evidence="5 6">VU population</strain>
        <tissue evidence="5">Whole body</tissue>
    </source>
</reference>
<dbReference type="EMBL" id="LNIX01000002">
    <property type="protein sequence ID" value="OXA60956.1"/>
    <property type="molecule type" value="Genomic_DNA"/>
</dbReference>
<dbReference type="PANTHER" id="PTHR45877">
    <property type="entry name" value="E3 UBIQUITIN-PROTEIN LIGASE SIAH2"/>
    <property type="match status" value="1"/>
</dbReference>
<dbReference type="GO" id="GO:0031624">
    <property type="term" value="F:ubiquitin conjugating enzyme binding"/>
    <property type="evidence" value="ECO:0007669"/>
    <property type="project" value="TreeGrafter"/>
</dbReference>
<proteinExistence type="predicted"/>
<dbReference type="Proteomes" id="UP000198287">
    <property type="component" value="Unassembled WGS sequence"/>
</dbReference>
<dbReference type="InterPro" id="IPR001841">
    <property type="entry name" value="Znf_RING"/>
</dbReference>
<keyword evidence="2" id="KW-0862">Zinc</keyword>
<evidence type="ECO:0000256" key="2">
    <source>
        <dbReference type="ARBA" id="ARBA00022833"/>
    </source>
</evidence>
<keyword evidence="1 3" id="KW-0863">Zinc-finger</keyword>
<evidence type="ECO:0000259" key="4">
    <source>
        <dbReference type="PROSITE" id="PS50089"/>
    </source>
</evidence>
<dbReference type="SUPFAM" id="SSF49599">
    <property type="entry name" value="TRAF domain-like"/>
    <property type="match status" value="1"/>
</dbReference>
<dbReference type="GO" id="GO:0016567">
    <property type="term" value="P:protein ubiquitination"/>
    <property type="evidence" value="ECO:0007669"/>
    <property type="project" value="UniProtKB-UniPathway"/>
</dbReference>
<protein>
    <submittedName>
        <fullName evidence="5">E3 ubiquitin-protein ligase siah-1</fullName>
    </submittedName>
</protein>
<dbReference type="UniPathway" id="UPA00143"/>
<dbReference type="PANTHER" id="PTHR45877:SF2">
    <property type="entry name" value="E3 UBIQUITIN-PROTEIN LIGASE SINA-RELATED"/>
    <property type="match status" value="1"/>
</dbReference>
<evidence type="ECO:0000313" key="5">
    <source>
        <dbReference type="EMBL" id="OXA60956.1"/>
    </source>
</evidence>
<sequence>MASVFDSLSTSSASTSTSLMTDEVLMSRDDVSLPTDQSFVRSLLECPVCCEYMTGRVRLCVMGHSICDPCFANLVHSKRPCPLCRKPLNSTSARNFFLENLAALCRFKCKFAERGCEQDVEGFMLDIHMKQCQFRDFKCDMFGIQEICSEEKLRYKDFVDHLKDDHEIPVVENGSWIEKTFRLEDEMISPSLVLIKFDEDLFFFHTCPLGNRYMYIQNSYEHMYTRWILQLDETNNINVGKFQFEIFTEYTPDEEAFPGPGFGESSSIMRGILTNAFALSDEGQDLDLRISRGNPLQLSSFPRNDHRFTKQDENSLFGLSLRHGAKKIRWKEKVVISKTPQ</sequence>
<evidence type="ECO:0000256" key="1">
    <source>
        <dbReference type="ARBA" id="ARBA00022771"/>
    </source>
</evidence>
<dbReference type="Gene3D" id="3.30.40.10">
    <property type="entry name" value="Zinc/RING finger domain, C3HC4 (zinc finger)"/>
    <property type="match status" value="2"/>
</dbReference>
<accession>A0A226EWF4</accession>
<feature type="domain" description="RING-type" evidence="4">
    <location>
        <begin position="46"/>
        <end position="85"/>
    </location>
</feature>
<gene>
    <name evidence="5" type="ORF">Fcan01_05629</name>
</gene>
<dbReference type="OrthoDB" id="4788989at2759"/>
<dbReference type="PROSITE" id="PS50089">
    <property type="entry name" value="ZF_RING_2"/>
    <property type="match status" value="1"/>
</dbReference>
<dbReference type="SUPFAM" id="SSF57850">
    <property type="entry name" value="RING/U-box"/>
    <property type="match status" value="1"/>
</dbReference>
<name>A0A226EWF4_FOLCA</name>
<dbReference type="InterPro" id="IPR004162">
    <property type="entry name" value="SINA-like_animal"/>
</dbReference>
<dbReference type="GO" id="GO:0043161">
    <property type="term" value="P:proteasome-mediated ubiquitin-dependent protein catabolic process"/>
    <property type="evidence" value="ECO:0007669"/>
    <property type="project" value="TreeGrafter"/>
</dbReference>
<dbReference type="GO" id="GO:0005737">
    <property type="term" value="C:cytoplasm"/>
    <property type="evidence" value="ECO:0007669"/>
    <property type="project" value="TreeGrafter"/>
</dbReference>
<comment type="caution">
    <text evidence="5">The sequence shown here is derived from an EMBL/GenBank/DDBJ whole genome shotgun (WGS) entry which is preliminary data.</text>
</comment>
<keyword evidence="6" id="KW-1185">Reference proteome</keyword>
<dbReference type="InterPro" id="IPR013083">
    <property type="entry name" value="Znf_RING/FYVE/PHD"/>
</dbReference>
<keyword evidence="1 3" id="KW-0479">Metal-binding</keyword>
<evidence type="ECO:0000256" key="3">
    <source>
        <dbReference type="PROSITE-ProRule" id="PRU00175"/>
    </source>
</evidence>
<dbReference type="GO" id="GO:0008270">
    <property type="term" value="F:zinc ion binding"/>
    <property type="evidence" value="ECO:0007669"/>
    <property type="project" value="UniProtKB-KW"/>
</dbReference>